<accession>A0A6J6TYX3</accession>
<proteinExistence type="predicted"/>
<organism evidence="1">
    <name type="scientific">freshwater metagenome</name>
    <dbReference type="NCBI Taxonomy" id="449393"/>
    <lineage>
        <taxon>unclassified sequences</taxon>
        <taxon>metagenomes</taxon>
        <taxon>ecological metagenomes</taxon>
    </lineage>
</organism>
<sequence length="161" mass="17252">MFSISTASCNSPRPATEITSGVSVVLTLIETLPRTSLNNRSLKWRLVKYVPSRPAYGDVFTPKLIRKTGSSTSSRASGPAFSSAAIVSPTSTSSMPAKINRSPADTSLTSSRLIPRNANRVEIRRLMNGAGLVAFGCCQTVIVSPLRKTPACTRPMANRPR</sequence>
<reference evidence="1" key="1">
    <citation type="submission" date="2020-05" db="EMBL/GenBank/DDBJ databases">
        <authorList>
            <person name="Chiriac C."/>
            <person name="Salcher M."/>
            <person name="Ghai R."/>
            <person name="Kavagutti S V."/>
        </authorList>
    </citation>
    <scope>NUCLEOTIDE SEQUENCE</scope>
</reference>
<dbReference type="AlphaFoldDB" id="A0A6J6TYX3"/>
<protein>
    <submittedName>
        <fullName evidence="1">Unannotated protein</fullName>
    </submittedName>
</protein>
<evidence type="ECO:0000313" key="1">
    <source>
        <dbReference type="EMBL" id="CAB4751964.1"/>
    </source>
</evidence>
<gene>
    <name evidence="1" type="ORF">UFOPK2855_00201</name>
</gene>
<name>A0A6J6TYX3_9ZZZZ</name>
<dbReference type="EMBL" id="CAEZZK010000022">
    <property type="protein sequence ID" value="CAB4751964.1"/>
    <property type="molecule type" value="Genomic_DNA"/>
</dbReference>